<proteinExistence type="predicted"/>
<sequence length="403" mass="45119">MADDRQGGQGARDGCAADGSRYKEPAPFTVTAQGQHLTFLAGGADRREVLMELVGSARRSLKLCFYIFVEDAIGTALRDALIGAAKRGVAVDLGVDSFGADLSDEFLAPLLAAGVKFRCFGKRLTQRYLIRNHQKMVIADDARAMFGGFNIEDDYFAPPRDNGWSDLGIALEGSAVAGLVDWFAKLMAWADDEDASFRAVRRTVREWEWAEGDGCRWLVGGPSRHLSSWARCVSYDLDEGDRLDMFMAYFSPPKKLLKRIGTIARKGQTRLIMAAKSDNNATIGASRSLYHYLLGHGAEIYEFTPCKLHTKLIVLDDAVYIGSANFDMRSLFINLEIVLRIEDAALADRMREFIAYQIAASRKITPELHRRRATLWNRIRWNLGWMLVSVIDYTITRRLNLGL</sequence>
<dbReference type="CDD" id="cd09159">
    <property type="entry name" value="PLDc_ybhO_like_2"/>
    <property type="match status" value="1"/>
</dbReference>
<keyword evidence="4" id="KW-0964">Secreted</keyword>
<feature type="domain" description="PLD phosphodiesterase" evidence="7">
    <location>
        <begin position="128"/>
        <end position="155"/>
    </location>
</feature>
<dbReference type="Pfam" id="PF13091">
    <property type="entry name" value="PLDc_2"/>
    <property type="match status" value="2"/>
</dbReference>
<evidence type="ECO:0000259" key="7">
    <source>
        <dbReference type="PROSITE" id="PS50035"/>
    </source>
</evidence>
<evidence type="ECO:0000256" key="4">
    <source>
        <dbReference type="ARBA" id="ARBA00022525"/>
    </source>
</evidence>
<evidence type="ECO:0000256" key="5">
    <source>
        <dbReference type="ARBA" id="ARBA00029594"/>
    </source>
</evidence>
<comment type="function">
    <text evidence="1">Could be a virulence factor.</text>
</comment>
<evidence type="ECO:0000256" key="3">
    <source>
        <dbReference type="ARBA" id="ARBA00018392"/>
    </source>
</evidence>
<dbReference type="Gene3D" id="3.30.870.10">
    <property type="entry name" value="Endonuclease Chain A"/>
    <property type="match status" value="2"/>
</dbReference>
<comment type="subcellular location">
    <subcellularLocation>
        <location evidence="2">Secreted</location>
    </subcellularLocation>
</comment>
<dbReference type="PROSITE" id="PS50035">
    <property type="entry name" value="PLD"/>
    <property type="match status" value="2"/>
</dbReference>
<feature type="domain" description="PLD phosphodiesterase" evidence="7">
    <location>
        <begin position="308"/>
        <end position="330"/>
    </location>
</feature>
<dbReference type="PANTHER" id="PTHR21248">
    <property type="entry name" value="CARDIOLIPIN SYNTHASE"/>
    <property type="match status" value="1"/>
</dbReference>
<evidence type="ECO:0000256" key="2">
    <source>
        <dbReference type="ARBA" id="ARBA00004613"/>
    </source>
</evidence>
<dbReference type="SUPFAM" id="SSF56024">
    <property type="entry name" value="Phospholipase D/nuclease"/>
    <property type="match status" value="2"/>
</dbReference>
<dbReference type="InterPro" id="IPR025202">
    <property type="entry name" value="PLD-like_dom"/>
</dbReference>
<evidence type="ECO:0000256" key="6">
    <source>
        <dbReference type="SAM" id="MobiDB-lite"/>
    </source>
</evidence>
<dbReference type="CDD" id="cd09110">
    <property type="entry name" value="PLDc_CLS_1"/>
    <property type="match status" value="1"/>
</dbReference>
<keyword evidence="9" id="KW-1185">Reference proteome</keyword>
<dbReference type="PANTHER" id="PTHR21248:SF12">
    <property type="entry name" value="CARDIOLIPIN SYNTHASE C"/>
    <property type="match status" value="1"/>
</dbReference>
<accession>A0ABY5SY03</accession>
<name>A0ABY5SY03_9SPHN</name>
<gene>
    <name evidence="8" type="ORF">L1F33_00165</name>
</gene>
<dbReference type="InterPro" id="IPR001736">
    <property type="entry name" value="PLipase_D/transphosphatidylase"/>
</dbReference>
<dbReference type="SMART" id="SM00155">
    <property type="entry name" value="PLDc"/>
    <property type="match status" value="2"/>
</dbReference>
<evidence type="ECO:0000313" key="9">
    <source>
        <dbReference type="Proteomes" id="UP001065265"/>
    </source>
</evidence>
<protein>
    <recommendedName>
        <fullName evidence="3">Phospholipase D</fullName>
    </recommendedName>
    <alternativeName>
        <fullName evidence="5">Choline phosphatase</fullName>
    </alternativeName>
</protein>
<organism evidence="8 9">
    <name type="scientific">Qipengyuania spongiae</name>
    <dbReference type="NCBI Taxonomy" id="2909673"/>
    <lineage>
        <taxon>Bacteria</taxon>
        <taxon>Pseudomonadati</taxon>
        <taxon>Pseudomonadota</taxon>
        <taxon>Alphaproteobacteria</taxon>
        <taxon>Sphingomonadales</taxon>
        <taxon>Erythrobacteraceae</taxon>
        <taxon>Qipengyuania</taxon>
    </lineage>
</organism>
<dbReference type="Proteomes" id="UP001065265">
    <property type="component" value="Chromosome"/>
</dbReference>
<evidence type="ECO:0000313" key="8">
    <source>
        <dbReference type="EMBL" id="UVI39422.1"/>
    </source>
</evidence>
<reference evidence="8" key="1">
    <citation type="submission" date="2022-02" db="EMBL/GenBank/DDBJ databases">
        <title>Qipengyuania spongiae sp. nov., isolated from marine sponge.</title>
        <authorList>
            <person name="Li Z."/>
            <person name="Zhang M."/>
        </authorList>
    </citation>
    <scope>NUCLEOTIDE SEQUENCE</scope>
    <source>
        <strain evidence="8">PHS-Z21</strain>
    </source>
</reference>
<evidence type="ECO:0000256" key="1">
    <source>
        <dbReference type="ARBA" id="ARBA00003145"/>
    </source>
</evidence>
<dbReference type="RefSeq" id="WP_265558760.1">
    <property type="nucleotide sequence ID" value="NZ_CP092471.1"/>
</dbReference>
<dbReference type="EMBL" id="CP092471">
    <property type="protein sequence ID" value="UVI39422.1"/>
    <property type="molecule type" value="Genomic_DNA"/>
</dbReference>
<feature type="region of interest" description="Disordered" evidence="6">
    <location>
        <begin position="1"/>
        <end position="20"/>
    </location>
</feature>